<dbReference type="GO" id="GO:0006396">
    <property type="term" value="P:RNA processing"/>
    <property type="evidence" value="ECO:0007669"/>
    <property type="project" value="InterPro"/>
</dbReference>
<name>A0A9P0GC48_9CUCU</name>
<protein>
    <recommendedName>
        <fullName evidence="8">Large ribosomal subunit protein mL44</fullName>
    </recommendedName>
</protein>
<dbReference type="SUPFAM" id="SSF54768">
    <property type="entry name" value="dsRNA-binding domain-like"/>
    <property type="match status" value="1"/>
</dbReference>
<dbReference type="AlphaFoldDB" id="A0A9P0GC48"/>
<dbReference type="InterPro" id="IPR044444">
    <property type="entry name" value="Ribosomal_mL44_DSRM_metazoa"/>
</dbReference>
<evidence type="ECO:0000256" key="8">
    <source>
        <dbReference type="ARBA" id="ARBA00035187"/>
    </source>
</evidence>
<evidence type="ECO:0000256" key="5">
    <source>
        <dbReference type="ARBA" id="ARBA00023128"/>
    </source>
</evidence>
<evidence type="ECO:0000256" key="3">
    <source>
        <dbReference type="ARBA" id="ARBA00022946"/>
    </source>
</evidence>
<reference evidence="11" key="1">
    <citation type="submission" date="2022-01" db="EMBL/GenBank/DDBJ databases">
        <authorList>
            <person name="King R."/>
        </authorList>
    </citation>
    <scope>NUCLEOTIDE SEQUENCE</scope>
</reference>
<dbReference type="GO" id="GO:0005739">
    <property type="term" value="C:mitochondrion"/>
    <property type="evidence" value="ECO:0007669"/>
    <property type="project" value="UniProtKB-SubCell"/>
</dbReference>
<keyword evidence="3" id="KW-0809">Transit peptide</keyword>
<dbReference type="GO" id="GO:0003725">
    <property type="term" value="F:double-stranded RNA binding"/>
    <property type="evidence" value="ECO:0007669"/>
    <property type="project" value="InterPro"/>
</dbReference>
<dbReference type="InterPro" id="IPR014720">
    <property type="entry name" value="dsRBD_dom"/>
</dbReference>
<dbReference type="GO" id="GO:0010468">
    <property type="term" value="P:regulation of gene expression"/>
    <property type="evidence" value="ECO:0007669"/>
    <property type="project" value="UniProtKB-ARBA"/>
</dbReference>
<dbReference type="InterPro" id="IPR055189">
    <property type="entry name" value="RM44_endonuclase"/>
</dbReference>
<dbReference type="Pfam" id="PF22892">
    <property type="entry name" value="DSRM_MRPL44"/>
    <property type="match status" value="1"/>
</dbReference>
<evidence type="ECO:0000256" key="1">
    <source>
        <dbReference type="ARBA" id="ARBA00004173"/>
    </source>
</evidence>
<sequence>MTMYKQSFSLFGRCISQYNNYFRIADSRNIKRWVSPTLKELYKRREKVGPEPERPRSSYLEWNYEAELYAFGQRLGEELDRDLLKQALVQREYANLQEIQSHEKGSSLQTIIHNHEQIQDGEQIISNYLKKEFDKVYPEDIANSVIKYLTTEEMLSHIGSHIGLKDIILTNEFPVSKKTISDTFKAVVSALKQSQDLQRAENFVKDFVLSQLNGKDVIDIWNPKEPYEYLTKLLKERGITSVEPRLCNQSASNTILGCFQVGLYTDKKLVGIGWGENIKIAKETAALDALQKLCKLNKVIKS</sequence>
<dbReference type="OrthoDB" id="444135at2759"/>
<comment type="subcellular location">
    <subcellularLocation>
        <location evidence="1">Mitochondrion</location>
    </subcellularLocation>
</comment>
<dbReference type="EMBL" id="OV651816">
    <property type="protein sequence ID" value="CAH1110194.1"/>
    <property type="molecule type" value="Genomic_DNA"/>
</dbReference>
<dbReference type="CDD" id="cd19874">
    <property type="entry name" value="DSRM_MRPL44"/>
    <property type="match status" value="1"/>
</dbReference>
<dbReference type="GO" id="GO:0004525">
    <property type="term" value="F:ribonuclease III activity"/>
    <property type="evidence" value="ECO:0007669"/>
    <property type="project" value="InterPro"/>
</dbReference>
<feature type="domain" description="DRBM" evidence="10">
    <location>
        <begin position="225"/>
        <end position="295"/>
    </location>
</feature>
<dbReference type="Gene3D" id="1.10.1520.10">
    <property type="entry name" value="Ribonuclease III domain"/>
    <property type="match status" value="1"/>
</dbReference>
<gene>
    <name evidence="11" type="ORF">PSYICH_LOCUS10737</name>
</gene>
<keyword evidence="4" id="KW-0689">Ribosomal protein</keyword>
<accession>A0A9P0GC48</accession>
<keyword evidence="6" id="KW-0687">Ribonucleoprotein</keyword>
<dbReference type="GO" id="GO:0005840">
    <property type="term" value="C:ribosome"/>
    <property type="evidence" value="ECO:0007669"/>
    <property type="project" value="UniProtKB-KW"/>
</dbReference>
<evidence type="ECO:0000256" key="6">
    <source>
        <dbReference type="ARBA" id="ARBA00023274"/>
    </source>
</evidence>
<dbReference type="PROSITE" id="PS50137">
    <property type="entry name" value="DS_RBD"/>
    <property type="match status" value="1"/>
</dbReference>
<dbReference type="Gene3D" id="3.30.160.20">
    <property type="match status" value="1"/>
</dbReference>
<evidence type="ECO:0000313" key="12">
    <source>
        <dbReference type="Proteomes" id="UP001153636"/>
    </source>
</evidence>
<dbReference type="GO" id="GO:1990904">
    <property type="term" value="C:ribonucleoprotein complex"/>
    <property type="evidence" value="ECO:0007669"/>
    <property type="project" value="UniProtKB-KW"/>
</dbReference>
<evidence type="ECO:0000256" key="7">
    <source>
        <dbReference type="ARBA" id="ARBA00024034"/>
    </source>
</evidence>
<keyword evidence="12" id="KW-1185">Reference proteome</keyword>
<evidence type="ECO:0000259" key="10">
    <source>
        <dbReference type="PROSITE" id="PS50137"/>
    </source>
</evidence>
<organism evidence="11 12">
    <name type="scientific">Psylliodes chrysocephalus</name>
    <dbReference type="NCBI Taxonomy" id="3402493"/>
    <lineage>
        <taxon>Eukaryota</taxon>
        <taxon>Metazoa</taxon>
        <taxon>Ecdysozoa</taxon>
        <taxon>Arthropoda</taxon>
        <taxon>Hexapoda</taxon>
        <taxon>Insecta</taxon>
        <taxon>Pterygota</taxon>
        <taxon>Neoptera</taxon>
        <taxon>Endopterygota</taxon>
        <taxon>Coleoptera</taxon>
        <taxon>Polyphaga</taxon>
        <taxon>Cucujiformia</taxon>
        <taxon>Chrysomeloidea</taxon>
        <taxon>Chrysomelidae</taxon>
        <taxon>Galerucinae</taxon>
        <taxon>Alticini</taxon>
        <taxon>Psylliodes</taxon>
    </lineage>
</organism>
<evidence type="ECO:0000256" key="4">
    <source>
        <dbReference type="ARBA" id="ARBA00022980"/>
    </source>
</evidence>
<evidence type="ECO:0000313" key="11">
    <source>
        <dbReference type="EMBL" id="CAH1110194.1"/>
    </source>
</evidence>
<dbReference type="SUPFAM" id="SSF69065">
    <property type="entry name" value="RNase III domain-like"/>
    <property type="match status" value="1"/>
</dbReference>
<dbReference type="InterPro" id="IPR036389">
    <property type="entry name" value="RNase_III_sf"/>
</dbReference>
<evidence type="ECO:0000256" key="2">
    <source>
        <dbReference type="ARBA" id="ARBA00022884"/>
    </source>
</evidence>
<comment type="similarity">
    <text evidence="7">Belongs to the ribonuclease III family. Mitochondrion-specific ribosomal protein mL44 subfamily.</text>
</comment>
<keyword evidence="2 9" id="KW-0694">RNA-binding</keyword>
<proteinExistence type="inferred from homology"/>
<keyword evidence="5" id="KW-0496">Mitochondrion</keyword>
<dbReference type="Proteomes" id="UP001153636">
    <property type="component" value="Chromosome 4"/>
</dbReference>
<dbReference type="Pfam" id="PF22935">
    <property type="entry name" value="RM44_endonuclase"/>
    <property type="match status" value="1"/>
</dbReference>
<evidence type="ECO:0000256" key="9">
    <source>
        <dbReference type="PROSITE-ProRule" id="PRU00266"/>
    </source>
</evidence>